<dbReference type="Pfam" id="PF00512">
    <property type="entry name" value="HisKA"/>
    <property type="match status" value="1"/>
</dbReference>
<keyword evidence="7" id="KW-0067">ATP-binding</keyword>
<keyword evidence="6" id="KW-0418">Kinase</keyword>
<dbReference type="Proteomes" id="UP000310541">
    <property type="component" value="Unassembled WGS sequence"/>
</dbReference>
<reference evidence="11 12" key="1">
    <citation type="submission" date="2019-04" db="EMBL/GenBank/DDBJ databases">
        <title>Genome sequence of Bacillus hwajinpoensis strain Y2.</title>
        <authorList>
            <person name="Fair J.L."/>
            <person name="Maclea K.S."/>
        </authorList>
    </citation>
    <scope>NUCLEOTIDE SEQUENCE [LARGE SCALE GENOMIC DNA]</scope>
    <source>
        <strain evidence="11 12">Y2</strain>
    </source>
</reference>
<dbReference type="Gene3D" id="1.10.287.130">
    <property type="match status" value="1"/>
</dbReference>
<dbReference type="InterPro" id="IPR003661">
    <property type="entry name" value="HisK_dim/P_dom"/>
</dbReference>
<evidence type="ECO:0000256" key="5">
    <source>
        <dbReference type="ARBA" id="ARBA00022741"/>
    </source>
</evidence>
<dbReference type="GO" id="GO:0005524">
    <property type="term" value="F:ATP binding"/>
    <property type="evidence" value="ECO:0007669"/>
    <property type="project" value="UniProtKB-KW"/>
</dbReference>
<dbReference type="CDD" id="cd00082">
    <property type="entry name" value="HisKA"/>
    <property type="match status" value="1"/>
</dbReference>
<evidence type="ECO:0000259" key="9">
    <source>
        <dbReference type="PROSITE" id="PS50109"/>
    </source>
</evidence>
<dbReference type="PROSITE" id="PS50109">
    <property type="entry name" value="HIS_KIN"/>
    <property type="match status" value="1"/>
</dbReference>
<keyword evidence="4" id="KW-0808">Transferase</keyword>
<evidence type="ECO:0000256" key="4">
    <source>
        <dbReference type="ARBA" id="ARBA00022679"/>
    </source>
</evidence>
<proteinExistence type="predicted"/>
<dbReference type="NCBIfam" id="TIGR00229">
    <property type="entry name" value="sensory_box"/>
    <property type="match status" value="3"/>
</dbReference>
<dbReference type="Pfam" id="PF02518">
    <property type="entry name" value="HATPase_c"/>
    <property type="match status" value="1"/>
</dbReference>
<dbReference type="Pfam" id="PF13188">
    <property type="entry name" value="PAS_8"/>
    <property type="match status" value="1"/>
</dbReference>
<dbReference type="OrthoDB" id="9815750at2"/>
<dbReference type="EC" id="2.7.13.3" evidence="2"/>
<gene>
    <name evidence="11" type="ORF">FBF83_03305</name>
</gene>
<evidence type="ECO:0000256" key="7">
    <source>
        <dbReference type="ARBA" id="ARBA00022840"/>
    </source>
</evidence>
<dbReference type="InterPro" id="IPR003594">
    <property type="entry name" value="HATPase_dom"/>
</dbReference>
<dbReference type="InterPro" id="IPR036097">
    <property type="entry name" value="HisK_dim/P_sf"/>
</dbReference>
<evidence type="ECO:0000256" key="6">
    <source>
        <dbReference type="ARBA" id="ARBA00022777"/>
    </source>
</evidence>
<dbReference type="InterPro" id="IPR000014">
    <property type="entry name" value="PAS"/>
</dbReference>
<dbReference type="Gene3D" id="3.30.450.20">
    <property type="entry name" value="PAS domain"/>
    <property type="match status" value="3"/>
</dbReference>
<dbReference type="Pfam" id="PF13426">
    <property type="entry name" value="PAS_9"/>
    <property type="match status" value="2"/>
</dbReference>
<comment type="catalytic activity">
    <reaction evidence="1">
        <text>ATP + protein L-histidine = ADP + protein N-phospho-L-histidine.</text>
        <dbReference type="EC" id="2.7.13.3"/>
    </reaction>
</comment>
<protein>
    <recommendedName>
        <fullName evidence="2">histidine kinase</fullName>
        <ecNumber evidence="2">2.7.13.3</ecNumber>
    </recommendedName>
</protein>
<dbReference type="InterPro" id="IPR004358">
    <property type="entry name" value="Sig_transdc_His_kin-like_C"/>
</dbReference>
<feature type="domain" description="PAS" evidence="10">
    <location>
        <begin position="152"/>
        <end position="203"/>
    </location>
</feature>
<keyword evidence="8" id="KW-0902">Two-component regulatory system</keyword>
<dbReference type="PRINTS" id="PR00344">
    <property type="entry name" value="BCTRLSENSOR"/>
</dbReference>
<name>A0A4U1MMA1_9BACL</name>
<evidence type="ECO:0000313" key="12">
    <source>
        <dbReference type="Proteomes" id="UP000310541"/>
    </source>
</evidence>
<dbReference type="SUPFAM" id="SSF55785">
    <property type="entry name" value="PYP-like sensor domain (PAS domain)"/>
    <property type="match status" value="3"/>
</dbReference>
<evidence type="ECO:0000256" key="2">
    <source>
        <dbReference type="ARBA" id="ARBA00012438"/>
    </source>
</evidence>
<evidence type="ECO:0000313" key="11">
    <source>
        <dbReference type="EMBL" id="TKD71841.1"/>
    </source>
</evidence>
<dbReference type="PANTHER" id="PTHR43065">
    <property type="entry name" value="SENSOR HISTIDINE KINASE"/>
    <property type="match status" value="1"/>
</dbReference>
<dbReference type="RefSeq" id="WP_136945694.1">
    <property type="nucleotide sequence ID" value="NZ_SWFM01000001.1"/>
</dbReference>
<dbReference type="InterPro" id="IPR036890">
    <property type="entry name" value="HATPase_C_sf"/>
</dbReference>
<dbReference type="GO" id="GO:0000155">
    <property type="term" value="F:phosphorelay sensor kinase activity"/>
    <property type="evidence" value="ECO:0007669"/>
    <property type="project" value="InterPro"/>
</dbReference>
<sequence length="617" mass="70212">MEYKKEEKGAFSLIEDGSKETSELRSELTEKNRKLQHIFNHSRDGMTLSNQKGTLIEVNQACCEIFELDKETIKTKIIGYHVAPEGREAFKQMRIDLQKKGYVVEKLPIILMNGKRKVVELSITYQAYRDLNLSIIRDVTSETDLFNKMMDNKEKLTSVFECALDGILLWKEDRSIVDANPAACELFNVSREEIKSYNLFDFLEGTNISIGKSFQKQLEERGEIRGDIQFTMAGGNKKDLEFTSKKSIYGNLYMTIYRDITETKNMIVELKESEERFRRLFEGALDGMAILSEEGRFVNINRACCRMFNIDYKSVIHSHYSEVEDNCEIIWNNSSEYGRSGEGKRVNPVTNQTQVFSFTLSYHIYPGHHLVIIRDVTEIKNAEENLRRTETSHVLGDLAAGVAHEIRNPLSTIKGFLQLLNGNDSVNQELLKVVGVEMEQVEEIVNEFLLLSKREFSSFESVDMNTLLKEVIERLSTRAVDAGITILELYDDVDVSCVCIRSHIKQVLSNIIENGIESMSRGGTLRVKLSEKVSEVKIEVEDEGNGIPAHLIDRLGEPYYQTSEKGTGLGLMVSYKVVKEHGGHIGVSSKEGLGTIFQITLPSHIDQNKNSIEMRRD</sequence>
<evidence type="ECO:0000256" key="1">
    <source>
        <dbReference type="ARBA" id="ARBA00000085"/>
    </source>
</evidence>
<dbReference type="Gene3D" id="3.30.565.10">
    <property type="entry name" value="Histidine kinase-like ATPase, C-terminal domain"/>
    <property type="match status" value="1"/>
</dbReference>
<evidence type="ECO:0000256" key="8">
    <source>
        <dbReference type="ARBA" id="ARBA00023012"/>
    </source>
</evidence>
<dbReference type="EMBL" id="SWFM01000001">
    <property type="protein sequence ID" value="TKD71841.1"/>
    <property type="molecule type" value="Genomic_DNA"/>
</dbReference>
<dbReference type="InterPro" id="IPR005467">
    <property type="entry name" value="His_kinase_dom"/>
</dbReference>
<comment type="caution">
    <text evidence="11">The sequence shown here is derived from an EMBL/GenBank/DDBJ whole genome shotgun (WGS) entry which is preliminary data.</text>
</comment>
<dbReference type="SUPFAM" id="SSF47384">
    <property type="entry name" value="Homodimeric domain of signal transducing histidine kinase"/>
    <property type="match status" value="1"/>
</dbReference>
<dbReference type="AlphaFoldDB" id="A0A4U1MMA1"/>
<keyword evidence="3" id="KW-0597">Phosphoprotein</keyword>
<dbReference type="SUPFAM" id="SSF55874">
    <property type="entry name" value="ATPase domain of HSP90 chaperone/DNA topoisomerase II/histidine kinase"/>
    <property type="match status" value="1"/>
</dbReference>
<dbReference type="SMART" id="SM00388">
    <property type="entry name" value="HisKA"/>
    <property type="match status" value="1"/>
</dbReference>
<evidence type="ECO:0000259" key="10">
    <source>
        <dbReference type="PROSITE" id="PS50112"/>
    </source>
</evidence>
<dbReference type="SMART" id="SM00387">
    <property type="entry name" value="HATPase_c"/>
    <property type="match status" value="1"/>
</dbReference>
<feature type="domain" description="Histidine kinase" evidence="9">
    <location>
        <begin position="401"/>
        <end position="605"/>
    </location>
</feature>
<dbReference type="PANTHER" id="PTHR43065:SF10">
    <property type="entry name" value="PEROXIDE STRESS-ACTIVATED HISTIDINE KINASE MAK3"/>
    <property type="match status" value="1"/>
</dbReference>
<organism evidence="11 12">
    <name type="scientific">Guptibacillus hwajinpoensis</name>
    <dbReference type="NCBI Taxonomy" id="208199"/>
    <lineage>
        <taxon>Bacteria</taxon>
        <taxon>Bacillati</taxon>
        <taxon>Bacillota</taxon>
        <taxon>Bacilli</taxon>
        <taxon>Bacillales</taxon>
        <taxon>Guptibacillaceae</taxon>
        <taxon>Guptibacillus</taxon>
    </lineage>
</organism>
<dbReference type="InterPro" id="IPR035965">
    <property type="entry name" value="PAS-like_dom_sf"/>
</dbReference>
<dbReference type="SMART" id="SM00091">
    <property type="entry name" value="PAS"/>
    <property type="match status" value="3"/>
</dbReference>
<dbReference type="CDD" id="cd00130">
    <property type="entry name" value="PAS"/>
    <property type="match status" value="2"/>
</dbReference>
<accession>A0A4U1MMA1</accession>
<keyword evidence="5" id="KW-0547">Nucleotide-binding</keyword>
<dbReference type="PROSITE" id="PS50112">
    <property type="entry name" value="PAS"/>
    <property type="match status" value="1"/>
</dbReference>
<evidence type="ECO:0000256" key="3">
    <source>
        <dbReference type="ARBA" id="ARBA00022553"/>
    </source>
</evidence>